<keyword evidence="5" id="KW-1185">Reference proteome</keyword>
<proteinExistence type="predicted"/>
<dbReference type="Pfam" id="PF00583">
    <property type="entry name" value="Acetyltransf_1"/>
    <property type="match status" value="1"/>
</dbReference>
<organism evidence="4 5">
    <name type="scientific">Pontibacter flavimaris</name>
    <dbReference type="NCBI Taxonomy" id="1797110"/>
    <lineage>
        <taxon>Bacteria</taxon>
        <taxon>Pseudomonadati</taxon>
        <taxon>Bacteroidota</taxon>
        <taxon>Cytophagia</taxon>
        <taxon>Cytophagales</taxon>
        <taxon>Hymenobacteraceae</taxon>
        <taxon>Pontibacter</taxon>
    </lineage>
</organism>
<name>A0A1Q5P9U1_9BACT</name>
<dbReference type="Proteomes" id="UP000186551">
    <property type="component" value="Unassembled WGS sequence"/>
</dbReference>
<comment type="caution">
    <text evidence="4">The sequence shown here is derived from an EMBL/GenBank/DDBJ whole genome shotgun (WGS) entry which is preliminary data.</text>
</comment>
<keyword evidence="1" id="KW-0808">Transferase</keyword>
<keyword evidence="2" id="KW-0012">Acyltransferase</keyword>
<dbReference type="CDD" id="cd04301">
    <property type="entry name" value="NAT_SF"/>
    <property type="match status" value="1"/>
</dbReference>
<dbReference type="InterPro" id="IPR016181">
    <property type="entry name" value="Acyl_CoA_acyltransferase"/>
</dbReference>
<dbReference type="PANTHER" id="PTHR43877">
    <property type="entry name" value="AMINOALKYLPHOSPHONATE N-ACETYLTRANSFERASE-RELATED-RELATED"/>
    <property type="match status" value="1"/>
</dbReference>
<dbReference type="GO" id="GO:0016747">
    <property type="term" value="F:acyltransferase activity, transferring groups other than amino-acyl groups"/>
    <property type="evidence" value="ECO:0007669"/>
    <property type="project" value="InterPro"/>
</dbReference>
<dbReference type="EMBL" id="LVWA01000010">
    <property type="protein sequence ID" value="OKL39006.1"/>
    <property type="molecule type" value="Genomic_DNA"/>
</dbReference>
<dbReference type="SUPFAM" id="SSF55729">
    <property type="entry name" value="Acyl-CoA N-acyltransferases (Nat)"/>
    <property type="match status" value="1"/>
</dbReference>
<sequence length="172" mass="19458">MKKLWEEINPKAMFEIRYLYEAPQHFDTVADWIYRQWWQKPGNTAEVVRTPLRGHLQPQPLPAAFVALDGEMPVGSVLLIESDGIDALPDLKPWLAALYVLPAYRGQGVGKQLVQALEQHAWQEGFTDLYLVATDRVSFYYELGWRVYTKLVGKNGITIMHKSMAAAPAASA</sequence>
<dbReference type="PROSITE" id="PS51186">
    <property type="entry name" value="GNAT"/>
    <property type="match status" value="1"/>
</dbReference>
<gene>
    <name evidence="4" type="ORF">A3841_03390</name>
</gene>
<feature type="domain" description="N-acetyltransferase" evidence="3">
    <location>
        <begin position="14"/>
        <end position="165"/>
    </location>
</feature>
<evidence type="ECO:0000256" key="2">
    <source>
        <dbReference type="ARBA" id="ARBA00023315"/>
    </source>
</evidence>
<dbReference type="STRING" id="1797110.A3841_03390"/>
<evidence type="ECO:0000259" key="3">
    <source>
        <dbReference type="PROSITE" id="PS51186"/>
    </source>
</evidence>
<protein>
    <recommendedName>
        <fullName evidence="3">N-acetyltransferase domain-containing protein</fullName>
    </recommendedName>
</protein>
<dbReference type="InterPro" id="IPR000182">
    <property type="entry name" value="GNAT_dom"/>
</dbReference>
<dbReference type="AlphaFoldDB" id="A0A1Q5P9U1"/>
<reference evidence="4 5" key="1">
    <citation type="submission" date="2016-03" db="EMBL/GenBank/DDBJ databases">
        <title>Genome sequence of Pontibacter sp. nov., of the family cytophagaceae, isolated from marine sediment of the Yellow Sea, China.</title>
        <authorList>
            <person name="Zhang G."/>
            <person name="Zhang R."/>
        </authorList>
    </citation>
    <scope>NUCLEOTIDE SEQUENCE [LARGE SCALE GENOMIC DNA]</scope>
    <source>
        <strain evidence="4 5">S10-8</strain>
    </source>
</reference>
<dbReference type="InterPro" id="IPR050832">
    <property type="entry name" value="Bact_Acetyltransf"/>
</dbReference>
<evidence type="ECO:0000256" key="1">
    <source>
        <dbReference type="ARBA" id="ARBA00022679"/>
    </source>
</evidence>
<evidence type="ECO:0000313" key="4">
    <source>
        <dbReference type="EMBL" id="OKL39006.1"/>
    </source>
</evidence>
<dbReference type="Gene3D" id="3.40.630.30">
    <property type="match status" value="1"/>
</dbReference>
<evidence type="ECO:0000313" key="5">
    <source>
        <dbReference type="Proteomes" id="UP000186551"/>
    </source>
</evidence>
<accession>A0A1Q5P9U1</accession>